<evidence type="ECO:0000256" key="3">
    <source>
        <dbReference type="ARBA" id="ARBA00023175"/>
    </source>
</evidence>
<dbReference type="InterPro" id="IPR002710">
    <property type="entry name" value="Dilute_dom"/>
</dbReference>
<dbReference type="GO" id="GO:0003779">
    <property type="term" value="F:actin binding"/>
    <property type="evidence" value="ECO:0007669"/>
    <property type="project" value="UniProtKB-KW"/>
</dbReference>
<comment type="caution">
    <text evidence="13">The sequence shown here is derived from an EMBL/GenBank/DDBJ whole genome shotgun (WGS) entry which is preliminary data.</text>
</comment>
<sequence>METLNSTEPHYIRCVKPNSLNRPQKFENLSVLHQLRCGGVLEAVRISLAGYPTRRTYSEFVDRFGLLASEFMDTSYDEKALTEKILQKLNLQNFQLGKTKVFLRAGQIGVLDSRRAEVLDTSAKHIQHRLQTFIARRKFISARFAAIALQAYCRDRGGALPGEGVWVAFIDNLSRRVHRSVLWERFSYFGKVIKVFIPFVNSRPKYKDCTFAFVHFASEEGLFNAMDRMNNAVVDGRRISVSIAKYQKSGGQRGREQVPGAGSGVEREKESSGKRPISLVETRKRELLSNFHDGRSYKEAVVGRDIKENQQRISGAISLRTEGFKVKVVRWGFAKNACLIVFQSMEEKTAAVKDKWEALSFWFERLEPVMEEKGVPLSFCAVSLMGVPLNCWSVPFFSNLAERWGKLVKIQEQTAQRTDCRVAQLLIRVESPFDIPSQWRKPVLWKDESTPGEETHSEENIGDDREELQGQLNFLPMSGAFHGVDTLFDGNLNLKAEVNDITGTVQTEQGTVLGKVKSRKNVSETFSAERKRLCSLGGESSGQDKGVKDWGIYPKTGRYVEIGPEQSGYISSAQGCPVENENIIQDQTLFQTYVENNNFMGEEVKENSKELEEWAKGGKERKSKKAGSNPMGERCKRWRVGYQVSKGLSISNNSEGVRGCGRIDRVYRRSKTRRVWLCSENSHKHSQNRLVLHNFKQLSSVAEDSGQVKEVTGSGQILNTSTGHMKSNALASAEVSTVYSRSFSKVLEEALSTWEVCQSLGISFKEGREAFMDKIRMMEEGAGVETKLNKSQKGLKRKLGGKLLKGASIQPADGSAGGLMCLWNDDVFEVIDMANHSRFQMLKGRFKVSKTECVFINVYGPSVEEEKEEFFSQLLSFVHSVDLPLCIGGDFNAYLEIGEDWCLSNWHSMGLLRNFLQKSNLIDLPLVGDTFTWGSNRKVTTWVRLDRFLLSSSFLSCFPKVVQKLLPRSLSDHNPILLAEDGKNWGPKPFRFFNYLMEEDGFVDMVQNVVSDQANDRGGSRMFNVLKGTKKRIKEGPIRSKQGISEAITGLESKIYDLEIKAQSMDYLLRTGNSFYLPRMSYGNCLESRKVFGFNCRDRNGLKTETRTLGRQLEPEFDILREEQRKGLEVIFLEEEVKEAIFSSDSSKASGPDGFTMGFYKKVWPIIKGNLMKFMEDFYFGRKWDHGVNHAFISLIPKKDNPECIEDYRPISLVGSLYKIVSKVLARRLVLVIQDIVSPSQFAFIPRRQLQDCAFIANESIDSWRKRGLKGVVFKADFQRAQGFSKEISFGDPRYYSWRKRGLKGVVFKADFQRAYDTVEWPIIYRLLRVMGFRERWVSWIECCLSTALISVLVNGSPTEKFSMAKGLRQGCSLSPLLFNLVGELLNRMLRKAADVGFFQGFTFGRSGALSLTHLQFADDLIVFCRDSTSYILNIKRVLRTFSIMTGLHLNMSKSSLYGINVEGEVLNEWAKEIGCAVGVFPVMYLGLPVGAKRNSEALWEPVIHSFNKKLAGWKASSLSMAGRLVLIKSFLSSLPIFFLSIFRIPSKVYRKLNSIMANFLWGEGSSKSRIHWVNWKRVCLSIEEGGLGVLDLNFANRVLLGKWVWKFANEKDSLWKNMICSIHNASTMSLDLNKVISPSDSWIWKGITRNYLAEDAIGNGLRSHSKIQVGNGKSIVFWHDVWLNEESLKGQFPRIYALSNNRWGKVSEFGSRIGNKWIWNIQTRRNICDWEMEHWIRLMTLLENVGLSESVDDFLAWSGKGHGLFTAKACRLTLSSNSGGSLTWKKFVWSGLAPPRVETFLWQVSHRRLAVRSELIKRGVMLEEVACPLCAKQEETVQHLFISCQVAWELWSSFWRLWGVSAVLPNDPASLLCSWSDLRPKSLIWSFIPGVVLWSLWKARNSVVFDDGKLDKPNLFFICRFRLVKWFLAKYPNDFIQVDALVGDPSLADKHQTSHHKRVKVQEWLPPPHFFKVNVDGAVSGDGLLGGIGGILRDSESKILGSFSLAVGPCPPPLAEMKAIEKGIEFFLSSEWVTQGRLIIESDCKTLVDWILQPISSPPFLSETGDWLITHHSFRGHSVGFWVIVVVGDVVVSLLYRGRLVVIIGCLARKMFSARREAAAAVCLQKYARRWLLRHAYLKLFSAAVFIQSNIRGFSTRQKFLHGKKHRAATVIQEANEAGALRLAKNKLEKQLEDLTWRLHLEKRMRVSNEDTKSVEVSKLQKALESLKLELDAAKLATISECNKNAVLQNQLELSRKEKSSFEKELTMMAEMRKENALLKSSLDTLEKKNSSLELELKKAVQDANDTIEKLQELKQNNSELQNNMKSLEEKLSHLEDENLVLRQKALTPSPKSNRASFLKSFSEKYGSTLSLPQTDRKQAYESPTPSKLIVPFSHSMSESRRPKLTAERQQENYEFLSRCIKENLGFQNGKPLAACIIYKCLHHWHSFESERTAIFDYIIEGINDVLKVGPENATLPYWLSNTSALLCLLQKNLRSNGFLSVATQRSGGNTGLAGRVSYGLKSPFKYLGFEDGMSHIDARYPAILFKQQLTACVEKIFGLIRDNIKKELSPLLGLCIQVPKNARMLAGKSRSPGGLTQQSPSSQWDSIIKFLDSLMDRLRENHVPSFFIRKLITQVFSFINMSLFNSLLLRRECCSFSNGEYVKSGLAELEKWIVNAKEEFAGTSWHELNYIRQAVGFLVIHQKRKKSLAEISNDLCPALTIRQIYRISTMYWDDKYGTQSVSNEVVAEMREMLNKDSQYLASNSFLLDDDLRLVTEIEPFSDYSIPFSTEDIDIAIPAIDPSAIELPGFLLEYSCAQFLTQNQK</sequence>
<evidence type="ECO:0000259" key="11">
    <source>
        <dbReference type="PROSITE" id="PS51269"/>
    </source>
</evidence>
<dbReference type="PROSITE" id="PS51456">
    <property type="entry name" value="MYOSIN_MOTOR"/>
    <property type="match status" value="1"/>
</dbReference>
<dbReference type="InterPro" id="IPR026960">
    <property type="entry name" value="RVT-Znf"/>
</dbReference>
<dbReference type="InterPro" id="IPR012337">
    <property type="entry name" value="RNaseH-like_sf"/>
</dbReference>
<comment type="caution">
    <text evidence="5">Lacks conserved residue(s) required for the propagation of feature annotation.</text>
</comment>
<dbReference type="CDD" id="cd00590">
    <property type="entry name" value="RRM_SF"/>
    <property type="match status" value="1"/>
</dbReference>
<evidence type="ECO:0000256" key="4">
    <source>
        <dbReference type="PROSITE-ProRule" id="PRU00176"/>
    </source>
</evidence>
<dbReference type="SMART" id="SM01132">
    <property type="entry name" value="DIL"/>
    <property type="match status" value="1"/>
</dbReference>
<dbReference type="PANTHER" id="PTHR16027">
    <property type="entry name" value="DILUTE DOMAIN-CONTAINING PROTEIN YPR089W"/>
    <property type="match status" value="1"/>
</dbReference>
<dbReference type="InterPro" id="IPR000048">
    <property type="entry name" value="IQ_motif_EF-hand-BS"/>
</dbReference>
<dbReference type="Pfam" id="PF01843">
    <property type="entry name" value="DIL"/>
    <property type="match status" value="1"/>
</dbReference>
<dbReference type="CDD" id="cd15475">
    <property type="entry name" value="MyosinXI_CBD"/>
    <property type="match status" value="1"/>
</dbReference>
<dbReference type="SUPFAM" id="SSF54928">
    <property type="entry name" value="RNA-binding domain, RBD"/>
    <property type="match status" value="1"/>
</dbReference>
<feature type="domain" description="Reverse transcriptase" evidence="9">
    <location>
        <begin position="1177"/>
        <end position="1490"/>
    </location>
</feature>
<dbReference type="PROSITE" id="PS50102">
    <property type="entry name" value="RRM"/>
    <property type="match status" value="1"/>
</dbReference>
<evidence type="ECO:0000259" key="12">
    <source>
        <dbReference type="PROSITE" id="PS51456"/>
    </source>
</evidence>
<dbReference type="InterPro" id="IPR001609">
    <property type="entry name" value="Myosin_head_motor_dom-like"/>
</dbReference>
<comment type="similarity">
    <text evidence="5">Belongs to the TRAFAC class myosin-kinesin ATPase superfamily. Myosin family.</text>
</comment>
<dbReference type="EMBL" id="VEPZ02000873">
    <property type="protein sequence ID" value="KAE8714051.1"/>
    <property type="molecule type" value="Genomic_DNA"/>
</dbReference>
<dbReference type="Pfam" id="PF00063">
    <property type="entry name" value="Myosin_head"/>
    <property type="match status" value="1"/>
</dbReference>
<dbReference type="SUPFAM" id="SSF56219">
    <property type="entry name" value="DNase I-like"/>
    <property type="match status" value="1"/>
</dbReference>
<dbReference type="InterPro" id="IPR002156">
    <property type="entry name" value="RNaseH_domain"/>
</dbReference>
<dbReference type="SUPFAM" id="SSF52540">
    <property type="entry name" value="P-loop containing nucleoside triphosphate hydrolases"/>
    <property type="match status" value="2"/>
</dbReference>
<dbReference type="PROSITE" id="PS51269">
    <property type="entry name" value="COMM"/>
    <property type="match status" value="1"/>
</dbReference>
<feature type="region of interest" description="Disordered" evidence="7">
    <location>
        <begin position="247"/>
        <end position="275"/>
    </location>
</feature>
<organism evidence="13 14">
    <name type="scientific">Hibiscus syriacus</name>
    <name type="common">Rose of Sharon</name>
    <dbReference type="NCBI Taxonomy" id="106335"/>
    <lineage>
        <taxon>Eukaryota</taxon>
        <taxon>Viridiplantae</taxon>
        <taxon>Streptophyta</taxon>
        <taxon>Embryophyta</taxon>
        <taxon>Tracheophyta</taxon>
        <taxon>Spermatophyta</taxon>
        <taxon>Magnoliopsida</taxon>
        <taxon>eudicotyledons</taxon>
        <taxon>Gunneridae</taxon>
        <taxon>Pentapetalae</taxon>
        <taxon>rosids</taxon>
        <taxon>malvids</taxon>
        <taxon>Malvales</taxon>
        <taxon>Malvaceae</taxon>
        <taxon>Malvoideae</taxon>
        <taxon>Hibiscus</taxon>
    </lineage>
</organism>
<dbReference type="PANTHER" id="PTHR16027:SF6">
    <property type="entry name" value="DILUTE DOMAIN-CONTAINING PROTEIN"/>
    <property type="match status" value="1"/>
</dbReference>
<dbReference type="Proteomes" id="UP000436088">
    <property type="component" value="Unassembled WGS sequence"/>
</dbReference>
<dbReference type="Pfam" id="PF13456">
    <property type="entry name" value="RVT_3"/>
    <property type="match status" value="1"/>
</dbReference>
<name>A0A6A3BDL8_HIBSY</name>
<keyword evidence="4" id="KW-0694">RNA-binding</keyword>
<dbReference type="InterPro" id="IPR036961">
    <property type="entry name" value="Kinesin_motor_dom_sf"/>
</dbReference>
<dbReference type="Gene3D" id="1.20.5.190">
    <property type="match status" value="1"/>
</dbReference>
<evidence type="ECO:0000256" key="5">
    <source>
        <dbReference type="PROSITE-ProRule" id="PRU00782"/>
    </source>
</evidence>
<dbReference type="InterPro" id="IPR000477">
    <property type="entry name" value="RT_dom"/>
</dbReference>
<dbReference type="Pfam" id="PF13966">
    <property type="entry name" value="zf-RVT"/>
    <property type="match status" value="1"/>
</dbReference>
<dbReference type="InterPro" id="IPR036397">
    <property type="entry name" value="RNaseH_sf"/>
</dbReference>
<evidence type="ECO:0000256" key="6">
    <source>
        <dbReference type="SAM" id="Coils"/>
    </source>
</evidence>
<evidence type="ECO:0000259" key="10">
    <source>
        <dbReference type="PROSITE" id="PS51126"/>
    </source>
</evidence>
<dbReference type="InterPro" id="IPR037975">
    <property type="entry name" value="MyosinXI_CBD"/>
</dbReference>
<feature type="domain" description="COMM" evidence="11">
    <location>
        <begin position="2192"/>
        <end position="2288"/>
    </location>
</feature>
<keyword evidence="3" id="KW-0505">Motor protein</keyword>
<feature type="domain" description="Myosin motor" evidence="12">
    <location>
        <begin position="1"/>
        <end position="116"/>
    </location>
</feature>
<dbReference type="GO" id="GO:0007015">
    <property type="term" value="P:actin filament organization"/>
    <property type="evidence" value="ECO:0007669"/>
    <property type="project" value="InterPro"/>
</dbReference>
<dbReference type="InterPro" id="IPR000504">
    <property type="entry name" value="RRM_dom"/>
</dbReference>
<dbReference type="SMART" id="SM00015">
    <property type="entry name" value="IQ"/>
    <property type="match status" value="2"/>
</dbReference>
<evidence type="ECO:0000259" key="9">
    <source>
        <dbReference type="PROSITE" id="PS50878"/>
    </source>
</evidence>
<dbReference type="GO" id="GO:0003723">
    <property type="term" value="F:RNA binding"/>
    <property type="evidence" value="ECO:0007669"/>
    <property type="project" value="UniProtKB-UniRule"/>
</dbReference>
<dbReference type="GO" id="GO:0004523">
    <property type="term" value="F:RNA-DNA hybrid ribonuclease activity"/>
    <property type="evidence" value="ECO:0007669"/>
    <property type="project" value="InterPro"/>
</dbReference>
<dbReference type="InterPro" id="IPR012677">
    <property type="entry name" value="Nucleotide-bd_a/b_plait_sf"/>
</dbReference>
<dbReference type="InterPro" id="IPR035979">
    <property type="entry name" value="RBD_domain_sf"/>
</dbReference>
<keyword evidence="1" id="KW-0112">Calmodulin-binding</keyword>
<evidence type="ECO:0000313" key="13">
    <source>
        <dbReference type="EMBL" id="KAE8714051.1"/>
    </source>
</evidence>
<evidence type="ECO:0000256" key="7">
    <source>
        <dbReference type="SAM" id="MobiDB-lite"/>
    </source>
</evidence>
<dbReference type="InterPro" id="IPR027417">
    <property type="entry name" value="P-loop_NTPase"/>
</dbReference>
<dbReference type="Gene3D" id="3.30.70.330">
    <property type="match status" value="1"/>
</dbReference>
<evidence type="ECO:0000256" key="2">
    <source>
        <dbReference type="ARBA" id="ARBA00023123"/>
    </source>
</evidence>
<dbReference type="InterPro" id="IPR043502">
    <property type="entry name" value="DNA/RNA_pol_sf"/>
</dbReference>
<dbReference type="CDD" id="cd06222">
    <property type="entry name" value="RNase_H_like"/>
    <property type="match status" value="1"/>
</dbReference>
<reference evidence="13" key="1">
    <citation type="submission" date="2019-09" db="EMBL/GenBank/DDBJ databases">
        <title>Draft genome information of white flower Hibiscus syriacus.</title>
        <authorList>
            <person name="Kim Y.-M."/>
        </authorList>
    </citation>
    <scope>NUCLEOTIDE SEQUENCE [LARGE SCALE GENOMIC DNA]</scope>
    <source>
        <strain evidence="13">YM2019G1</strain>
    </source>
</reference>
<dbReference type="InterPro" id="IPR044730">
    <property type="entry name" value="RNase_H-like_dom_plant"/>
</dbReference>
<proteinExistence type="inferred from homology"/>
<dbReference type="Pfam" id="PF00078">
    <property type="entry name" value="RVT_1"/>
    <property type="match status" value="1"/>
</dbReference>
<protein>
    <submittedName>
        <fullName evidence="13">Myosin-15</fullName>
    </submittedName>
</protein>
<dbReference type="Gene3D" id="1.20.5.4820">
    <property type="match status" value="1"/>
</dbReference>
<dbReference type="InterPro" id="IPR017920">
    <property type="entry name" value="COMM"/>
</dbReference>
<gene>
    <name evidence="13" type="ORF">F3Y22_tig00110201pilonHSYRG00147</name>
</gene>
<feature type="domain" description="RRM" evidence="8">
    <location>
        <begin position="166"/>
        <end position="246"/>
    </location>
</feature>
<evidence type="ECO:0000313" key="14">
    <source>
        <dbReference type="Proteomes" id="UP000436088"/>
    </source>
</evidence>
<dbReference type="GO" id="GO:0005524">
    <property type="term" value="F:ATP binding"/>
    <property type="evidence" value="ECO:0007669"/>
    <property type="project" value="InterPro"/>
</dbReference>
<dbReference type="PROSITE" id="PS50096">
    <property type="entry name" value="IQ"/>
    <property type="match status" value="1"/>
</dbReference>
<dbReference type="GO" id="GO:0016459">
    <property type="term" value="C:myosin complex"/>
    <property type="evidence" value="ECO:0007669"/>
    <property type="project" value="UniProtKB-KW"/>
</dbReference>
<dbReference type="Pfam" id="PF00076">
    <property type="entry name" value="RRM_1"/>
    <property type="match status" value="1"/>
</dbReference>
<dbReference type="PROSITE" id="PS50878">
    <property type="entry name" value="RT_POL"/>
    <property type="match status" value="1"/>
</dbReference>
<feature type="coiled-coil region" evidence="6">
    <location>
        <begin position="2179"/>
        <end position="2346"/>
    </location>
</feature>
<keyword evidence="2 5" id="KW-0518">Myosin</keyword>
<accession>A0A6A3BDL8</accession>
<keyword evidence="14" id="KW-1185">Reference proteome</keyword>
<feature type="domain" description="Dilute" evidence="10">
    <location>
        <begin position="2458"/>
        <end position="2757"/>
    </location>
</feature>
<dbReference type="Gene3D" id="3.60.10.10">
    <property type="entry name" value="Endonuclease/exonuclease/phosphatase"/>
    <property type="match status" value="1"/>
</dbReference>
<dbReference type="CDD" id="cd01650">
    <property type="entry name" value="RT_nLTR_like"/>
    <property type="match status" value="1"/>
</dbReference>
<dbReference type="GO" id="GO:0003774">
    <property type="term" value="F:cytoskeletal motor activity"/>
    <property type="evidence" value="ECO:0007669"/>
    <property type="project" value="InterPro"/>
</dbReference>
<dbReference type="SMART" id="SM00360">
    <property type="entry name" value="RRM"/>
    <property type="match status" value="1"/>
</dbReference>
<evidence type="ECO:0000256" key="1">
    <source>
        <dbReference type="ARBA" id="ARBA00022860"/>
    </source>
</evidence>
<dbReference type="Gene3D" id="3.30.420.10">
    <property type="entry name" value="Ribonuclease H-like superfamily/Ribonuclease H"/>
    <property type="match status" value="1"/>
</dbReference>
<dbReference type="InterPro" id="IPR036691">
    <property type="entry name" value="Endo/exonu/phosph_ase_sf"/>
</dbReference>
<dbReference type="SUPFAM" id="SSF53098">
    <property type="entry name" value="Ribonuclease H-like"/>
    <property type="match status" value="1"/>
</dbReference>
<evidence type="ECO:0000259" key="8">
    <source>
        <dbReference type="PROSITE" id="PS50102"/>
    </source>
</evidence>
<keyword evidence="6" id="KW-0175">Coiled coil</keyword>
<dbReference type="PROSITE" id="PS51126">
    <property type="entry name" value="DILUTE"/>
    <property type="match status" value="1"/>
</dbReference>
<dbReference type="Gene3D" id="3.40.850.10">
    <property type="entry name" value="Kinesin motor domain"/>
    <property type="match status" value="1"/>
</dbReference>
<dbReference type="InterPro" id="IPR052072">
    <property type="entry name" value="Vascular_dev_regulator"/>
</dbReference>
<dbReference type="GO" id="GO:0005516">
    <property type="term" value="F:calmodulin binding"/>
    <property type="evidence" value="ECO:0007669"/>
    <property type="project" value="UniProtKB-KW"/>
</dbReference>
<dbReference type="SUPFAM" id="SSF56672">
    <property type="entry name" value="DNA/RNA polymerases"/>
    <property type="match status" value="1"/>
</dbReference>
<dbReference type="GO" id="GO:0030048">
    <property type="term" value="P:actin filament-based movement"/>
    <property type="evidence" value="ECO:0007669"/>
    <property type="project" value="UniProtKB-ARBA"/>
</dbReference>
<keyword evidence="5" id="KW-0009">Actin-binding</keyword>